<protein>
    <recommendedName>
        <fullName evidence="7">DNA-directed RNA polymerase subunit beta'</fullName>
        <shortName evidence="7">RNAP subunit beta'</shortName>
        <ecNumber evidence="7">2.7.7.6</ecNumber>
    </recommendedName>
    <alternativeName>
        <fullName evidence="7">RNA polymerase subunit beta'</fullName>
    </alternativeName>
    <alternativeName>
        <fullName evidence="7">Transcriptase subunit beta'</fullName>
    </alternativeName>
</protein>
<dbReference type="Pfam" id="PF04998">
    <property type="entry name" value="RNA_pol_Rpb1_5"/>
    <property type="match status" value="1"/>
</dbReference>
<dbReference type="Gene3D" id="2.40.50.100">
    <property type="match status" value="1"/>
</dbReference>
<comment type="similarity">
    <text evidence="7 8">Belongs to the RNA polymerase beta' chain family.</text>
</comment>
<dbReference type="Pfam" id="PF04983">
    <property type="entry name" value="RNA_pol_Rpb1_3"/>
    <property type="match status" value="1"/>
</dbReference>
<dbReference type="InterPro" id="IPR045867">
    <property type="entry name" value="DNA-dir_RpoC_beta_prime"/>
</dbReference>
<organism evidence="10 11">
    <name type="scientific">Candidatus Jorgensenbacteria bacterium GW2011_GWA2_45_9</name>
    <dbReference type="NCBI Taxonomy" id="1618663"/>
    <lineage>
        <taxon>Bacteria</taxon>
        <taxon>Candidatus Joergenseniibacteriota</taxon>
    </lineage>
</organism>
<dbReference type="EC" id="2.7.7.6" evidence="7"/>
<dbReference type="Pfam" id="PF00623">
    <property type="entry name" value="RNA_pol_Rpb1_2"/>
    <property type="match status" value="2"/>
</dbReference>
<keyword evidence="4 7" id="KW-0479">Metal-binding</keyword>
<dbReference type="InterPro" id="IPR007066">
    <property type="entry name" value="RNA_pol_Rpb1_3"/>
</dbReference>
<feature type="binding site" evidence="7">
    <location>
        <position position="895"/>
    </location>
    <ligand>
        <name>Zn(2+)</name>
        <dbReference type="ChEBI" id="CHEBI:29105"/>
        <label>2</label>
    </ligand>
</feature>
<sequence length="1210" mass="135548">MNKNTNLKSILICVASPDKIMGWSHGEVVKPETLNYRTQRPEKDGLFSEKIFGPTKDYECYCGKYKKIRYKGIVCEKCGVEVTRAVVRRERMGHIALATPVSHIWFLRNVPSKLSLILNISVPKLEKVIYYAAFIVTAVDEESRKRALTSLEKEFKTLKTDKTLNKEELKQTMENTKDILSVLQKGLILTEAEYYSLAERFGDVFEADRGAGAIRKILEQINLKEMSSEIKKELNIVKDANRQKRMIRRLHLVRSMIRANIRPEWMVFTVIPVLPPDLRPMVPLEGGRYATADLNDLYRRVINRNNRLKKLIDLKSPEVIITNEKRMLQEAVDALIDNAARGGTQLLSTRRRPLRSLADLLKGKQGRFRQNLLGKRVDYSGRSVIVVGPELKLNECGLPKNLALELFKHFVINKIIERGLAYNIRQANRFIEQRSPDVWAILEEIIKNKKVLLNRAPTLHRLGIQAFTPLLIEDLCIRIPPLVCEAFNADFDGDQMAVHLPLTAEAQYEAHTLMNAGRNLLKPANGEPIVRPTQDVVLGVYFLTRDRIGMKGEGRVFSGFSEAMLAFESKVIEIHSKIKVARGGEMLETTCGRLIFNSIFPDNFPYVNRVLNKKALSKLVGIIIDKYGIDEAQKYLDAIKDLGFKYAMFSGVTWAMGDTMIPKEKHGIMSEATAKVRVVESQFEEGLLTDSEKKERIIETWTEAREKIASVIPHTLPETNSIYSIFDSGSRGSWAQPIQMMGMKGPVMDASGETIELPVKSSYKEGLGVLEYFISTHGARKGLTDTALKTASAGYLTRRLVDVAQDLIIHEEDCGTEDGIVVSRAEGEEFGYKFADRMLGRTSAENIRIDKKLIVRAGEIISKDVAQAIHDSDIQNVYLRSPITCRALNGLCAACFGQDLSRNSRVRIGEAVGIIAAQSIGEPGVQLTLRTFHIGGVAGFDITYGLPRVGEIFESRSPKGKAVIAKEDGVVKLIKEKGTTQIIEVVGVKKSLSKKAKNNSLEYIAPLNANLFIKEGDKVLKGQQLSEGSLDLRELLAYRGLEATEHYIINEVQKIYIPEGATINDKYIEMIVRQMFSRVTIKDPGDTDFMVDEIVDKQKFLRVNKEMARLKKNPAKAVIRVFGITKVALTSESFLSAASFQETSRVLVNAAVEGKVDKLCGLKENVIIGKLIPAGTGMVKIPEEELVIYRPVERIVENAPAPAIDRAPDN</sequence>
<dbReference type="Gene3D" id="1.10.274.100">
    <property type="entry name" value="RNA polymerase Rpb1, domain 3"/>
    <property type="match status" value="2"/>
</dbReference>
<dbReference type="PANTHER" id="PTHR19376">
    <property type="entry name" value="DNA-DIRECTED RNA POLYMERASE"/>
    <property type="match status" value="1"/>
</dbReference>
<comment type="subunit">
    <text evidence="7">The RNAP catalytic core consists of 2 alpha, 1 beta, 1 beta' and 1 omega subunit. When a sigma factor is associated with the core the holoenzyme is formed, which can initiate transcription.</text>
</comment>
<dbReference type="Gene3D" id="1.10.150.390">
    <property type="match status" value="1"/>
</dbReference>
<keyword evidence="7" id="KW-0862">Zinc</keyword>
<dbReference type="GO" id="GO:0003899">
    <property type="term" value="F:DNA-directed RNA polymerase activity"/>
    <property type="evidence" value="ECO:0007669"/>
    <property type="project" value="UniProtKB-UniRule"/>
</dbReference>
<dbReference type="Gene3D" id="1.10.1790.20">
    <property type="match status" value="1"/>
</dbReference>
<feature type="binding site" evidence="7">
    <location>
        <position position="494"/>
    </location>
    <ligand>
        <name>Mg(2+)</name>
        <dbReference type="ChEBI" id="CHEBI:18420"/>
    </ligand>
</feature>
<feature type="binding site" evidence="7">
    <location>
        <position position="78"/>
    </location>
    <ligand>
        <name>Zn(2+)</name>
        <dbReference type="ChEBI" id="CHEBI:29105"/>
        <label>1</label>
    </ligand>
</feature>
<dbReference type="GO" id="GO:0006351">
    <property type="term" value="P:DNA-templated transcription"/>
    <property type="evidence" value="ECO:0007669"/>
    <property type="project" value="UniProtKB-UniRule"/>
</dbReference>
<evidence type="ECO:0000256" key="1">
    <source>
        <dbReference type="ARBA" id="ARBA00022478"/>
    </source>
</evidence>
<comment type="catalytic activity">
    <reaction evidence="6 7 8">
        <text>RNA(n) + a ribonucleoside 5'-triphosphate = RNA(n+1) + diphosphate</text>
        <dbReference type="Rhea" id="RHEA:21248"/>
        <dbReference type="Rhea" id="RHEA-COMP:14527"/>
        <dbReference type="Rhea" id="RHEA-COMP:17342"/>
        <dbReference type="ChEBI" id="CHEBI:33019"/>
        <dbReference type="ChEBI" id="CHEBI:61557"/>
        <dbReference type="ChEBI" id="CHEBI:140395"/>
        <dbReference type="EC" id="2.7.7.6"/>
    </reaction>
</comment>
<feature type="binding site" evidence="7">
    <location>
        <position position="492"/>
    </location>
    <ligand>
        <name>Mg(2+)</name>
        <dbReference type="ChEBI" id="CHEBI:18420"/>
    </ligand>
</feature>
<keyword evidence="2 7" id="KW-0808">Transferase</keyword>
<dbReference type="GO" id="GO:0008270">
    <property type="term" value="F:zinc ion binding"/>
    <property type="evidence" value="ECO:0007669"/>
    <property type="project" value="UniProtKB-UniRule"/>
</dbReference>
<dbReference type="InterPro" id="IPR007080">
    <property type="entry name" value="RNA_pol_Rpb1_1"/>
</dbReference>
<reference evidence="10 11" key="1">
    <citation type="journal article" date="2015" name="Nature">
        <title>rRNA introns, odd ribosomes, and small enigmatic genomes across a large radiation of phyla.</title>
        <authorList>
            <person name="Brown C.T."/>
            <person name="Hug L.A."/>
            <person name="Thomas B.C."/>
            <person name="Sharon I."/>
            <person name="Castelle C.J."/>
            <person name="Singh A."/>
            <person name="Wilkins M.J."/>
            <person name="Williams K.H."/>
            <person name="Banfield J.F."/>
        </authorList>
    </citation>
    <scope>NUCLEOTIDE SEQUENCE [LARGE SCALE GENOMIC DNA]</scope>
</reference>
<keyword evidence="1 7" id="KW-0240">DNA-directed RNA polymerase</keyword>
<evidence type="ECO:0000256" key="2">
    <source>
        <dbReference type="ARBA" id="ARBA00022679"/>
    </source>
</evidence>
<dbReference type="Pfam" id="PF05000">
    <property type="entry name" value="RNA_pol_Rpb1_4"/>
    <property type="match status" value="1"/>
</dbReference>
<keyword evidence="3 7" id="KW-0548">Nucleotidyltransferase</keyword>
<feature type="binding site" evidence="7">
    <location>
        <position position="814"/>
    </location>
    <ligand>
        <name>Zn(2+)</name>
        <dbReference type="ChEBI" id="CHEBI:29105"/>
        <label>2</label>
    </ligand>
</feature>
<dbReference type="EMBL" id="LCLJ01000008">
    <property type="protein sequence ID" value="KKU15519.1"/>
    <property type="molecule type" value="Genomic_DNA"/>
</dbReference>
<evidence type="ECO:0000256" key="6">
    <source>
        <dbReference type="ARBA" id="ARBA00048552"/>
    </source>
</evidence>
<comment type="cofactor">
    <cofactor evidence="7">
        <name>Zn(2+)</name>
        <dbReference type="ChEBI" id="CHEBI:29105"/>
    </cofactor>
    <text evidence="7">Binds 2 Zn(2+) ions per subunit.</text>
</comment>
<dbReference type="Gene3D" id="1.10.40.90">
    <property type="match status" value="1"/>
</dbReference>
<evidence type="ECO:0000256" key="3">
    <source>
        <dbReference type="ARBA" id="ARBA00022695"/>
    </source>
</evidence>
<feature type="domain" description="RNA polymerase N-terminal" evidence="9">
    <location>
        <begin position="264"/>
        <end position="544"/>
    </location>
</feature>
<dbReference type="PANTHER" id="PTHR19376:SF54">
    <property type="entry name" value="DNA-DIRECTED RNA POLYMERASE SUBUNIT BETA"/>
    <property type="match status" value="1"/>
</dbReference>
<feature type="binding site" evidence="7">
    <location>
        <position position="892"/>
    </location>
    <ligand>
        <name>Zn(2+)</name>
        <dbReference type="ChEBI" id="CHEBI:29105"/>
        <label>2</label>
    </ligand>
</feature>
<dbReference type="HAMAP" id="MF_01322">
    <property type="entry name" value="RNApol_bact_RpoC"/>
    <property type="match status" value="1"/>
</dbReference>
<dbReference type="InterPro" id="IPR007081">
    <property type="entry name" value="RNA_pol_Rpb1_5"/>
</dbReference>
<feature type="binding site" evidence="7">
    <location>
        <position position="490"/>
    </location>
    <ligand>
        <name>Mg(2+)</name>
        <dbReference type="ChEBI" id="CHEBI:18420"/>
    </ligand>
</feature>
<dbReference type="Pfam" id="PF04997">
    <property type="entry name" value="RNA_pol_Rpb1_1"/>
    <property type="match status" value="1"/>
</dbReference>
<gene>
    <name evidence="7" type="primary">rpoC</name>
    <name evidence="10" type="ORF">UX22_C0008G0012</name>
</gene>
<dbReference type="InterPro" id="IPR038120">
    <property type="entry name" value="Rpb1_funnel_sf"/>
</dbReference>
<dbReference type="InterPro" id="IPR006592">
    <property type="entry name" value="RNA_pol_N"/>
</dbReference>
<evidence type="ECO:0000256" key="4">
    <source>
        <dbReference type="ARBA" id="ARBA00022723"/>
    </source>
</evidence>
<dbReference type="InterPro" id="IPR000722">
    <property type="entry name" value="RNA_pol_asu"/>
</dbReference>
<feature type="binding site" evidence="7">
    <location>
        <position position="60"/>
    </location>
    <ligand>
        <name>Zn(2+)</name>
        <dbReference type="ChEBI" id="CHEBI:29105"/>
        <label>1</label>
    </ligand>
</feature>
<dbReference type="CDD" id="cd01609">
    <property type="entry name" value="RNAP_beta'_N"/>
    <property type="match status" value="1"/>
</dbReference>
<keyword evidence="5 7" id="KW-0804">Transcription</keyword>
<dbReference type="SMART" id="SM00663">
    <property type="entry name" value="RPOLA_N"/>
    <property type="match status" value="1"/>
</dbReference>
<name>A0A0G1N4Q9_9BACT</name>
<dbReference type="CDD" id="cd02655">
    <property type="entry name" value="RNAP_beta'_C"/>
    <property type="match status" value="1"/>
</dbReference>
<evidence type="ECO:0000256" key="7">
    <source>
        <dbReference type="HAMAP-Rule" id="MF_01322"/>
    </source>
</evidence>
<dbReference type="GO" id="GO:0003677">
    <property type="term" value="F:DNA binding"/>
    <property type="evidence" value="ECO:0007669"/>
    <property type="project" value="UniProtKB-UniRule"/>
</dbReference>
<dbReference type="Gene3D" id="2.40.40.20">
    <property type="match status" value="1"/>
</dbReference>
<dbReference type="Gene3D" id="1.10.132.30">
    <property type="match status" value="1"/>
</dbReference>
<feature type="binding site" evidence="7">
    <location>
        <position position="62"/>
    </location>
    <ligand>
        <name>Zn(2+)</name>
        <dbReference type="ChEBI" id="CHEBI:29105"/>
        <label>1</label>
    </ligand>
</feature>
<dbReference type="PATRIC" id="fig|1618663.3.peg.311"/>
<feature type="binding site" evidence="7">
    <location>
        <position position="75"/>
    </location>
    <ligand>
        <name>Zn(2+)</name>
        <dbReference type="ChEBI" id="CHEBI:29105"/>
        <label>1</label>
    </ligand>
</feature>
<comment type="function">
    <text evidence="7 8">DNA-dependent RNA polymerase catalyzes the transcription of DNA into RNA using the four ribonucleoside triphosphates as substrates.</text>
</comment>
<dbReference type="Proteomes" id="UP000034727">
    <property type="component" value="Unassembled WGS sequence"/>
</dbReference>
<evidence type="ECO:0000313" key="11">
    <source>
        <dbReference type="Proteomes" id="UP000034727"/>
    </source>
</evidence>
<keyword evidence="7" id="KW-0460">Magnesium</keyword>
<evidence type="ECO:0000313" key="10">
    <source>
        <dbReference type="EMBL" id="KKU15519.1"/>
    </source>
</evidence>
<dbReference type="InterPro" id="IPR044893">
    <property type="entry name" value="RNA_pol_Rpb1_clamp_domain"/>
</dbReference>
<evidence type="ECO:0000256" key="8">
    <source>
        <dbReference type="RuleBase" id="RU004279"/>
    </source>
</evidence>
<dbReference type="Gene3D" id="4.10.860.120">
    <property type="entry name" value="RNA polymerase II, clamp domain"/>
    <property type="match status" value="1"/>
</dbReference>
<comment type="cofactor">
    <cofactor evidence="7">
        <name>Mg(2+)</name>
        <dbReference type="ChEBI" id="CHEBI:18420"/>
    </cofactor>
    <text evidence="7">Binds 1 Mg(2+) ion per subunit.</text>
</comment>
<accession>A0A0G1N4Q9</accession>
<dbReference type="InterPro" id="IPR012754">
    <property type="entry name" value="DNA-dir_RpoC_beta_prime_bact"/>
</dbReference>
<feature type="binding site" evidence="7">
    <location>
        <position position="885"/>
    </location>
    <ligand>
        <name>Zn(2+)</name>
        <dbReference type="ChEBI" id="CHEBI:29105"/>
        <label>2</label>
    </ligand>
</feature>
<dbReference type="SUPFAM" id="SSF64484">
    <property type="entry name" value="beta and beta-prime subunits of DNA dependent RNA-polymerase"/>
    <property type="match status" value="1"/>
</dbReference>
<dbReference type="InterPro" id="IPR007083">
    <property type="entry name" value="RNA_pol_Rpb1_4"/>
</dbReference>
<evidence type="ECO:0000259" key="9">
    <source>
        <dbReference type="SMART" id="SM00663"/>
    </source>
</evidence>
<evidence type="ECO:0000256" key="5">
    <source>
        <dbReference type="ARBA" id="ARBA00023163"/>
    </source>
</evidence>
<dbReference type="GO" id="GO:0000428">
    <property type="term" value="C:DNA-directed RNA polymerase complex"/>
    <property type="evidence" value="ECO:0007669"/>
    <property type="project" value="UniProtKB-KW"/>
</dbReference>
<comment type="caution">
    <text evidence="10">The sequence shown here is derived from an EMBL/GenBank/DDBJ whole genome shotgun (WGS) entry which is preliminary data.</text>
</comment>
<dbReference type="InterPro" id="IPR042102">
    <property type="entry name" value="RNA_pol_Rpb1_3_sf"/>
</dbReference>
<dbReference type="AlphaFoldDB" id="A0A0G1N4Q9"/>
<dbReference type="NCBIfam" id="TIGR02386">
    <property type="entry name" value="rpoC_TIGR"/>
    <property type="match status" value="1"/>
</dbReference>
<dbReference type="GO" id="GO:0000287">
    <property type="term" value="F:magnesium ion binding"/>
    <property type="evidence" value="ECO:0007669"/>
    <property type="project" value="UniProtKB-UniRule"/>
</dbReference>
<proteinExistence type="inferred from homology"/>